<dbReference type="RefSeq" id="WP_029283752.1">
    <property type="nucleotide sequence ID" value="NZ_CANLZQ010000010.1"/>
</dbReference>
<sequence length="77" mass="9264">MKNRKTYTEIMKSRNTLKMEKKQETVLDIYIQMVLDEAVLTRKLSLLQEKIDESLDRNDKPLFFKLAKEYAELRLII</sequence>
<accession>A0A084GJA3</accession>
<keyword evidence="3" id="KW-1185">Reference proteome</keyword>
<comment type="caution">
    <text evidence="2">The sequence shown here is derived from an EMBL/GenBank/DDBJ whole genome shotgun (WGS) entry which is preliminary data.</text>
</comment>
<proteinExistence type="predicted"/>
<feature type="domain" description="IDEAL" evidence="1">
    <location>
        <begin position="34"/>
        <end position="70"/>
    </location>
</feature>
<dbReference type="OrthoDB" id="2989967at2"/>
<dbReference type="Gene3D" id="4.10.810.10">
    <property type="entry name" value="Virus Scaffolding Protein, Chain A"/>
    <property type="match status" value="1"/>
</dbReference>
<reference evidence="2 3" key="1">
    <citation type="journal article" date="2005" name="Int. J. Syst. Evol. Microbiol.">
        <title>Bacillus cibi sp. nov., isolated from jeotgal, a traditional Korean fermented seafood.</title>
        <authorList>
            <person name="Yoon J.H."/>
            <person name="Lee C.H."/>
            <person name="Oh T.K."/>
        </authorList>
    </citation>
    <scope>NUCLEOTIDE SEQUENCE [LARGE SCALE GENOMIC DNA]</scope>
    <source>
        <strain evidence="2 3">DSM 16189</strain>
    </source>
</reference>
<dbReference type="InterPro" id="IPR027393">
    <property type="entry name" value="Virus_scaffolding_prot_C"/>
</dbReference>
<protein>
    <recommendedName>
        <fullName evidence="1">IDEAL domain-containing protein</fullName>
    </recommendedName>
</protein>
<dbReference type="InterPro" id="IPR014957">
    <property type="entry name" value="IDEAL_dom"/>
</dbReference>
<gene>
    <name evidence="2" type="ORF">GS18_0221580</name>
</gene>
<evidence type="ECO:0000313" key="3">
    <source>
        <dbReference type="Proteomes" id="UP000028549"/>
    </source>
</evidence>
<evidence type="ECO:0000259" key="1">
    <source>
        <dbReference type="SMART" id="SM00914"/>
    </source>
</evidence>
<evidence type="ECO:0000313" key="2">
    <source>
        <dbReference type="EMBL" id="KEZ47415.1"/>
    </source>
</evidence>
<dbReference type="STRING" id="246786.GS18_0221580"/>
<dbReference type="SMART" id="SM00914">
    <property type="entry name" value="IDEAL"/>
    <property type="match status" value="1"/>
</dbReference>
<dbReference type="Proteomes" id="UP000028549">
    <property type="component" value="Unassembled WGS sequence"/>
</dbReference>
<name>A0A084GJA3_METID</name>
<dbReference type="Pfam" id="PF08858">
    <property type="entry name" value="IDEAL"/>
    <property type="match status" value="1"/>
</dbReference>
<organism evidence="2 3">
    <name type="scientific">Metabacillus indicus</name>
    <name type="common">Bacillus indicus</name>
    <dbReference type="NCBI Taxonomy" id="246786"/>
    <lineage>
        <taxon>Bacteria</taxon>
        <taxon>Bacillati</taxon>
        <taxon>Bacillota</taxon>
        <taxon>Bacilli</taxon>
        <taxon>Bacillales</taxon>
        <taxon>Bacillaceae</taxon>
        <taxon>Metabacillus</taxon>
    </lineage>
</organism>
<dbReference type="AlphaFoldDB" id="A0A084GJA3"/>
<dbReference type="EMBL" id="JNVC02000024">
    <property type="protein sequence ID" value="KEZ47415.1"/>
    <property type="molecule type" value="Genomic_DNA"/>
</dbReference>